<evidence type="ECO:0000313" key="3">
    <source>
        <dbReference type="Proteomes" id="UP001158986"/>
    </source>
</evidence>
<dbReference type="Proteomes" id="UP001158986">
    <property type="component" value="Unassembled WGS sequence"/>
</dbReference>
<accession>A0ABN8CUB3</accession>
<feature type="compositionally biased region" description="Basic and acidic residues" evidence="1">
    <location>
        <begin position="11"/>
        <end position="55"/>
    </location>
</feature>
<proteinExistence type="predicted"/>
<dbReference type="EMBL" id="CAKLCB010000152">
    <property type="protein sequence ID" value="CAH0516078.1"/>
    <property type="molecule type" value="Genomic_DNA"/>
</dbReference>
<evidence type="ECO:0000313" key="2">
    <source>
        <dbReference type="EMBL" id="CAH0516078.1"/>
    </source>
</evidence>
<evidence type="ECO:0000256" key="1">
    <source>
        <dbReference type="SAM" id="MobiDB-lite"/>
    </source>
</evidence>
<name>A0ABN8CUB3_9STRA</name>
<reference evidence="2 3" key="1">
    <citation type="submission" date="2021-11" db="EMBL/GenBank/DDBJ databases">
        <authorList>
            <person name="Islam A."/>
            <person name="Islam S."/>
            <person name="Flora M.S."/>
            <person name="Rahman M."/>
            <person name="Ziaur R.M."/>
            <person name="Epstein J.H."/>
            <person name="Hassan M."/>
            <person name="Klassen M."/>
            <person name="Woodard K."/>
            <person name="Webb A."/>
            <person name="Webby R.J."/>
            <person name="El Zowalaty M.E."/>
        </authorList>
    </citation>
    <scope>NUCLEOTIDE SEQUENCE [LARGE SCALE GENOMIC DNA]</scope>
    <source>
        <strain evidence="2">Pbs1</strain>
    </source>
</reference>
<gene>
    <name evidence="2" type="ORF">PBS001_LOCUS2764</name>
</gene>
<evidence type="ECO:0008006" key="4">
    <source>
        <dbReference type="Google" id="ProtNLM"/>
    </source>
</evidence>
<feature type="region of interest" description="Disordered" evidence="1">
    <location>
        <begin position="1"/>
        <end position="55"/>
    </location>
</feature>
<sequence length="179" mass="20402">MVRVPGSSEDAGYHRTSQEDEDVQAKIEGKKTEESLEDRLPVNTQENKKVSKDRPDLGRGLVNMVKVELIKEKPKHPPYFLVKDALGHNIYHALKNNQSKVKTDTLLSLKSKNYKIYTKVRSLCISPKIYVLCCDLDAFRSMVTTRRTLKTFGYDDESVVAALALRLARFLEDVNDWSA</sequence>
<protein>
    <recommendedName>
        <fullName evidence="4">Reverse transcriptase Ty1/copia-type domain-containing protein</fullName>
    </recommendedName>
</protein>
<keyword evidence="3" id="KW-1185">Reference proteome</keyword>
<organism evidence="2 3">
    <name type="scientific">Peronospora belbahrii</name>
    <dbReference type="NCBI Taxonomy" id="622444"/>
    <lineage>
        <taxon>Eukaryota</taxon>
        <taxon>Sar</taxon>
        <taxon>Stramenopiles</taxon>
        <taxon>Oomycota</taxon>
        <taxon>Peronosporomycetes</taxon>
        <taxon>Peronosporales</taxon>
        <taxon>Peronosporaceae</taxon>
        <taxon>Peronospora</taxon>
    </lineage>
</organism>
<comment type="caution">
    <text evidence="2">The sequence shown here is derived from an EMBL/GenBank/DDBJ whole genome shotgun (WGS) entry which is preliminary data.</text>
</comment>